<keyword evidence="3" id="KW-1185">Reference proteome</keyword>
<proteinExistence type="predicted"/>
<comment type="caution">
    <text evidence="2">The sequence shown here is derived from an EMBL/GenBank/DDBJ whole genome shotgun (WGS) entry which is preliminary data.</text>
</comment>
<evidence type="ECO:0000256" key="1">
    <source>
        <dbReference type="SAM" id="MobiDB-lite"/>
    </source>
</evidence>
<reference evidence="2 3" key="1">
    <citation type="journal article" date="2021" name="Nat. Commun.">
        <title>Genetic determinants of endophytism in the Arabidopsis root mycobiome.</title>
        <authorList>
            <person name="Mesny F."/>
            <person name="Miyauchi S."/>
            <person name="Thiergart T."/>
            <person name="Pickel B."/>
            <person name="Atanasova L."/>
            <person name="Karlsson M."/>
            <person name="Huettel B."/>
            <person name="Barry K.W."/>
            <person name="Haridas S."/>
            <person name="Chen C."/>
            <person name="Bauer D."/>
            <person name="Andreopoulos W."/>
            <person name="Pangilinan J."/>
            <person name="LaButti K."/>
            <person name="Riley R."/>
            <person name="Lipzen A."/>
            <person name="Clum A."/>
            <person name="Drula E."/>
            <person name="Henrissat B."/>
            <person name="Kohler A."/>
            <person name="Grigoriev I.V."/>
            <person name="Martin F.M."/>
            <person name="Hacquard S."/>
        </authorList>
    </citation>
    <scope>NUCLEOTIDE SEQUENCE [LARGE SCALE GENOMIC DNA]</scope>
    <source>
        <strain evidence="2 3">MPI-SDFR-AT-0080</strain>
    </source>
</reference>
<sequence>MTHNKPIAEDDDDDDDDDDRASISAASSAGKSVFSVASMATSVTNLSASSGYTASQIIAAADMVVKMLFEHKGLQPLYKSAIECSSIGPDRFARNFRRLLKIYSGNLEEEAEDHLEFLAARLVGLKARYVANSILRTLRKPGRPSRAPERDEDSSSDEEQRPVINADTVGDIASTRGFLLRSDAFVTLQKDFCAFVAAATPDAHRKSKSGLGTHQSTNMQSFGKAQGTEMSSSVFASLLQRVDAVFRPLWPIQPPCHPSKHRVTWQCQCGRQFFSDLSELKSGAIKRLEDHLERSTNATIIRATSNRGNTSSNGMCQSFMAWAQTTARSFKGWFRRRRGPALPQHNAKPIVPVHAPERWNAQR</sequence>
<evidence type="ECO:0000313" key="2">
    <source>
        <dbReference type="EMBL" id="KAH7030045.1"/>
    </source>
</evidence>
<feature type="region of interest" description="Disordered" evidence="1">
    <location>
        <begin position="1"/>
        <end position="22"/>
    </location>
</feature>
<feature type="region of interest" description="Disordered" evidence="1">
    <location>
        <begin position="140"/>
        <end position="164"/>
    </location>
</feature>
<gene>
    <name evidence="2" type="ORF">B0J12DRAFT_323297</name>
</gene>
<evidence type="ECO:0000313" key="3">
    <source>
        <dbReference type="Proteomes" id="UP000774617"/>
    </source>
</evidence>
<dbReference type="EMBL" id="JAGTJR010000046">
    <property type="protein sequence ID" value="KAH7030045.1"/>
    <property type="molecule type" value="Genomic_DNA"/>
</dbReference>
<accession>A0ABQ8FVP7</accession>
<dbReference type="Proteomes" id="UP000774617">
    <property type="component" value="Unassembled WGS sequence"/>
</dbReference>
<feature type="compositionally biased region" description="Acidic residues" evidence="1">
    <location>
        <begin position="9"/>
        <end position="19"/>
    </location>
</feature>
<name>A0ABQ8FVP7_9PEZI</name>
<protein>
    <submittedName>
        <fullName evidence="2">Uncharacterized protein</fullName>
    </submittedName>
</protein>
<organism evidence="2 3">
    <name type="scientific">Macrophomina phaseolina</name>
    <dbReference type="NCBI Taxonomy" id="35725"/>
    <lineage>
        <taxon>Eukaryota</taxon>
        <taxon>Fungi</taxon>
        <taxon>Dikarya</taxon>
        <taxon>Ascomycota</taxon>
        <taxon>Pezizomycotina</taxon>
        <taxon>Dothideomycetes</taxon>
        <taxon>Dothideomycetes incertae sedis</taxon>
        <taxon>Botryosphaeriales</taxon>
        <taxon>Botryosphaeriaceae</taxon>
        <taxon>Macrophomina</taxon>
    </lineage>
</organism>